<reference evidence="4 5" key="1">
    <citation type="submission" date="2017-07" db="EMBL/GenBank/DDBJ databases">
        <title>Leptospira spp. isolated from tropical soils.</title>
        <authorList>
            <person name="Thibeaux R."/>
            <person name="Iraola G."/>
            <person name="Ferres I."/>
            <person name="Bierque E."/>
            <person name="Girault D."/>
            <person name="Soupe-Gilbert M.-E."/>
            <person name="Picardeau M."/>
            <person name="Goarant C."/>
        </authorList>
    </citation>
    <scope>NUCLEOTIDE SEQUENCE [LARGE SCALE GENOMIC DNA]</scope>
    <source>
        <strain evidence="3 5">FH1-B-B1</strain>
        <strain evidence="2 4">FH1-B-C1</strain>
    </source>
</reference>
<keyword evidence="1" id="KW-0472">Membrane</keyword>
<evidence type="ECO:0000313" key="5">
    <source>
        <dbReference type="Proteomes" id="UP000231990"/>
    </source>
</evidence>
<gene>
    <name evidence="2" type="ORF">CH360_03310</name>
    <name evidence="3" type="ORF">CH373_03315</name>
</gene>
<dbReference type="Proteomes" id="UP000231962">
    <property type="component" value="Unassembled WGS sequence"/>
</dbReference>
<comment type="caution">
    <text evidence="3">The sequence shown here is derived from an EMBL/GenBank/DDBJ whole genome shotgun (WGS) entry which is preliminary data.</text>
</comment>
<proteinExistence type="predicted"/>
<accession>A0A2M9ZSK8</accession>
<organism evidence="3 5">
    <name type="scientific">Leptospira perolatii</name>
    <dbReference type="NCBI Taxonomy" id="2023191"/>
    <lineage>
        <taxon>Bacteria</taxon>
        <taxon>Pseudomonadati</taxon>
        <taxon>Spirochaetota</taxon>
        <taxon>Spirochaetia</taxon>
        <taxon>Leptospirales</taxon>
        <taxon>Leptospiraceae</taxon>
        <taxon>Leptospira</taxon>
    </lineage>
</organism>
<evidence type="ECO:0000256" key="1">
    <source>
        <dbReference type="SAM" id="Phobius"/>
    </source>
</evidence>
<evidence type="ECO:0000313" key="2">
    <source>
        <dbReference type="EMBL" id="PJZ71528.1"/>
    </source>
</evidence>
<name>A0A2M9ZSK8_9LEPT</name>
<dbReference type="EMBL" id="NPDY01000001">
    <property type="protein sequence ID" value="PJZ71528.1"/>
    <property type="molecule type" value="Genomic_DNA"/>
</dbReference>
<dbReference type="AlphaFoldDB" id="A0A2M9ZSK8"/>
<evidence type="ECO:0000313" key="3">
    <source>
        <dbReference type="EMBL" id="PJZ75060.1"/>
    </source>
</evidence>
<keyword evidence="1" id="KW-0812">Transmembrane</keyword>
<feature type="transmembrane region" description="Helical" evidence="1">
    <location>
        <begin position="67"/>
        <end position="86"/>
    </location>
</feature>
<keyword evidence="4" id="KW-1185">Reference proteome</keyword>
<sequence>MSQDAVGTCRSCGKGLSLEYAVDLGKGLACKGKCEEDVRLLIDLIERNLRLITPSETLILANKKSGYIGGGFLMISGAIFIIFGSISEMNIFLISLGAVFFAYGVFAFFQRWSINRKMRK</sequence>
<keyword evidence="1" id="KW-1133">Transmembrane helix</keyword>
<dbReference type="EMBL" id="NPDZ01000001">
    <property type="protein sequence ID" value="PJZ75060.1"/>
    <property type="molecule type" value="Genomic_DNA"/>
</dbReference>
<feature type="transmembrane region" description="Helical" evidence="1">
    <location>
        <begin position="92"/>
        <end position="109"/>
    </location>
</feature>
<evidence type="ECO:0000313" key="4">
    <source>
        <dbReference type="Proteomes" id="UP000231962"/>
    </source>
</evidence>
<dbReference type="Proteomes" id="UP000231990">
    <property type="component" value="Unassembled WGS sequence"/>
</dbReference>
<protein>
    <submittedName>
        <fullName evidence="3">Uncharacterized protein</fullName>
    </submittedName>
</protein>